<evidence type="ECO:0000256" key="1">
    <source>
        <dbReference type="ARBA" id="ARBA00007025"/>
    </source>
</evidence>
<feature type="domain" description="RING-type" evidence="12">
    <location>
        <begin position="747"/>
        <end position="799"/>
    </location>
</feature>
<keyword evidence="4 9" id="KW-0863">Zinc-finger</keyword>
<feature type="compositionally biased region" description="Basic and acidic residues" evidence="11">
    <location>
        <begin position="1005"/>
        <end position="1021"/>
    </location>
</feature>
<comment type="similarity">
    <text evidence="1">Belongs to the SNF2/RAD54 helicase family.</text>
</comment>
<feature type="region of interest" description="Disordered" evidence="11">
    <location>
        <begin position="205"/>
        <end position="224"/>
    </location>
</feature>
<feature type="compositionally biased region" description="Polar residues" evidence="11">
    <location>
        <begin position="112"/>
        <end position="129"/>
    </location>
</feature>
<dbReference type="Proteomes" id="UP001375240">
    <property type="component" value="Unassembled WGS sequence"/>
</dbReference>
<evidence type="ECO:0000256" key="9">
    <source>
        <dbReference type="PROSITE-ProRule" id="PRU00175"/>
    </source>
</evidence>
<dbReference type="Gene3D" id="3.40.50.300">
    <property type="entry name" value="P-loop containing nucleotide triphosphate hydrolases"/>
    <property type="match status" value="1"/>
</dbReference>
<dbReference type="PROSITE" id="PS00518">
    <property type="entry name" value="ZF_RING_1"/>
    <property type="match status" value="1"/>
</dbReference>
<keyword evidence="6" id="KW-0347">Helicase</keyword>
<dbReference type="GO" id="GO:0008270">
    <property type="term" value="F:zinc ion binding"/>
    <property type="evidence" value="ECO:0007669"/>
    <property type="project" value="UniProtKB-KW"/>
</dbReference>
<evidence type="ECO:0000256" key="4">
    <source>
        <dbReference type="ARBA" id="ARBA00022771"/>
    </source>
</evidence>
<dbReference type="InterPro" id="IPR018957">
    <property type="entry name" value="Znf_C3HC4_RING-type"/>
</dbReference>
<dbReference type="InterPro" id="IPR000330">
    <property type="entry name" value="SNF2_N"/>
</dbReference>
<dbReference type="InterPro" id="IPR049730">
    <property type="entry name" value="SNF2/RAD54-like_C"/>
</dbReference>
<feature type="compositionally biased region" description="Polar residues" evidence="11">
    <location>
        <begin position="28"/>
        <end position="39"/>
    </location>
</feature>
<reference evidence="15 16" key="1">
    <citation type="submission" date="2019-10" db="EMBL/GenBank/DDBJ databases">
        <authorList>
            <person name="Palmer J.M."/>
        </authorList>
    </citation>
    <scope>NUCLEOTIDE SEQUENCE [LARGE SCALE GENOMIC DNA]</scope>
    <source>
        <strain evidence="15 16">TWF696</strain>
    </source>
</reference>
<dbReference type="GO" id="GO:0004386">
    <property type="term" value="F:helicase activity"/>
    <property type="evidence" value="ECO:0007669"/>
    <property type="project" value="UniProtKB-KW"/>
</dbReference>
<evidence type="ECO:0000256" key="7">
    <source>
        <dbReference type="ARBA" id="ARBA00022833"/>
    </source>
</evidence>
<keyword evidence="7" id="KW-0862">Zinc</keyword>
<name>A0AAV9UBG3_9PEZI</name>
<dbReference type="InterPro" id="IPR017907">
    <property type="entry name" value="Znf_RING_CS"/>
</dbReference>
<dbReference type="InterPro" id="IPR014001">
    <property type="entry name" value="Helicase_ATP-bd"/>
</dbReference>
<proteinExistence type="inferred from homology"/>
<dbReference type="GO" id="GO:0008094">
    <property type="term" value="F:ATP-dependent activity, acting on DNA"/>
    <property type="evidence" value="ECO:0007669"/>
    <property type="project" value="TreeGrafter"/>
</dbReference>
<dbReference type="GO" id="GO:0000724">
    <property type="term" value="P:double-strand break repair via homologous recombination"/>
    <property type="evidence" value="ECO:0007669"/>
    <property type="project" value="TreeGrafter"/>
</dbReference>
<evidence type="ECO:0000259" key="14">
    <source>
        <dbReference type="PROSITE" id="PS51194"/>
    </source>
</evidence>
<dbReference type="Pfam" id="PF00097">
    <property type="entry name" value="zf-C3HC4"/>
    <property type="match status" value="1"/>
</dbReference>
<dbReference type="GO" id="GO:0005634">
    <property type="term" value="C:nucleus"/>
    <property type="evidence" value="ECO:0007669"/>
    <property type="project" value="TreeGrafter"/>
</dbReference>
<organism evidence="15 16">
    <name type="scientific">Orbilia brochopaga</name>
    <dbReference type="NCBI Taxonomy" id="3140254"/>
    <lineage>
        <taxon>Eukaryota</taxon>
        <taxon>Fungi</taxon>
        <taxon>Dikarya</taxon>
        <taxon>Ascomycota</taxon>
        <taxon>Pezizomycotina</taxon>
        <taxon>Orbiliomycetes</taxon>
        <taxon>Orbiliales</taxon>
        <taxon>Orbiliaceae</taxon>
        <taxon>Orbilia</taxon>
    </lineage>
</organism>
<dbReference type="InterPro" id="IPR013083">
    <property type="entry name" value="Znf_RING/FYVE/PHD"/>
</dbReference>
<dbReference type="SMART" id="SM00184">
    <property type="entry name" value="RING"/>
    <property type="match status" value="1"/>
</dbReference>
<keyword evidence="16" id="KW-1185">Reference proteome</keyword>
<dbReference type="SUPFAM" id="SSF57850">
    <property type="entry name" value="RING/U-box"/>
    <property type="match status" value="1"/>
</dbReference>
<feature type="compositionally biased region" description="Low complexity" evidence="11">
    <location>
        <begin position="885"/>
        <end position="894"/>
    </location>
</feature>
<feature type="compositionally biased region" description="Acidic residues" evidence="11">
    <location>
        <begin position="866"/>
        <end position="884"/>
    </location>
</feature>
<evidence type="ECO:0000313" key="15">
    <source>
        <dbReference type="EMBL" id="KAK6338952.1"/>
    </source>
</evidence>
<dbReference type="CDD" id="cd18008">
    <property type="entry name" value="DEXDc_SHPRH-like"/>
    <property type="match status" value="1"/>
</dbReference>
<dbReference type="GO" id="GO:0005524">
    <property type="term" value="F:ATP binding"/>
    <property type="evidence" value="ECO:0007669"/>
    <property type="project" value="UniProtKB-KW"/>
</dbReference>
<gene>
    <name evidence="15" type="ORF">TWF696_009752</name>
</gene>
<dbReference type="InterPro" id="IPR038718">
    <property type="entry name" value="SNF2-like_sf"/>
</dbReference>
<dbReference type="PANTHER" id="PTHR45626:SF16">
    <property type="entry name" value="ATP-DEPENDENT HELICASE ULS1"/>
    <property type="match status" value="1"/>
</dbReference>
<evidence type="ECO:0000256" key="8">
    <source>
        <dbReference type="ARBA" id="ARBA00022840"/>
    </source>
</evidence>
<keyword evidence="10" id="KW-0175">Coiled coil</keyword>
<feature type="domain" description="Helicase ATP-binding" evidence="13">
    <location>
        <begin position="405"/>
        <end position="589"/>
    </location>
</feature>
<dbReference type="SMART" id="SM00487">
    <property type="entry name" value="DEXDc"/>
    <property type="match status" value="1"/>
</dbReference>
<evidence type="ECO:0000256" key="6">
    <source>
        <dbReference type="ARBA" id="ARBA00022806"/>
    </source>
</evidence>
<dbReference type="SUPFAM" id="SSF52540">
    <property type="entry name" value="P-loop containing nucleoside triphosphate hydrolases"/>
    <property type="match status" value="2"/>
</dbReference>
<dbReference type="PANTHER" id="PTHR45626">
    <property type="entry name" value="TRANSCRIPTION TERMINATION FACTOR 2-RELATED"/>
    <property type="match status" value="1"/>
</dbReference>
<dbReference type="Pfam" id="PF00176">
    <property type="entry name" value="SNF2-rel_dom"/>
    <property type="match status" value="1"/>
</dbReference>
<feature type="compositionally biased region" description="Polar residues" evidence="11">
    <location>
        <begin position="924"/>
        <end position="935"/>
    </location>
</feature>
<dbReference type="PROSITE" id="PS51192">
    <property type="entry name" value="HELICASE_ATP_BIND_1"/>
    <property type="match status" value="1"/>
</dbReference>
<evidence type="ECO:0000256" key="10">
    <source>
        <dbReference type="SAM" id="Coils"/>
    </source>
</evidence>
<keyword evidence="2" id="KW-0479">Metal-binding</keyword>
<dbReference type="SMART" id="SM00490">
    <property type="entry name" value="HELICc"/>
    <property type="match status" value="1"/>
</dbReference>
<dbReference type="Gene3D" id="3.40.50.10810">
    <property type="entry name" value="Tandem AAA-ATPase domain"/>
    <property type="match status" value="1"/>
</dbReference>
<evidence type="ECO:0000256" key="2">
    <source>
        <dbReference type="ARBA" id="ARBA00022723"/>
    </source>
</evidence>
<feature type="compositionally biased region" description="Basic and acidic residues" evidence="11">
    <location>
        <begin position="938"/>
        <end position="947"/>
    </location>
</feature>
<dbReference type="InterPro" id="IPR027417">
    <property type="entry name" value="P-loop_NTPase"/>
</dbReference>
<feature type="region of interest" description="Disordered" evidence="11">
    <location>
        <begin position="834"/>
        <end position="1023"/>
    </location>
</feature>
<dbReference type="InterPro" id="IPR050628">
    <property type="entry name" value="SNF2_RAD54_helicase_TF"/>
</dbReference>
<feature type="coiled-coil region" evidence="10">
    <location>
        <begin position="1173"/>
        <end position="1200"/>
    </location>
</feature>
<dbReference type="Pfam" id="PF00271">
    <property type="entry name" value="Helicase_C"/>
    <property type="match status" value="1"/>
</dbReference>
<feature type="compositionally biased region" description="Basic residues" evidence="11">
    <location>
        <begin position="974"/>
        <end position="1004"/>
    </location>
</feature>
<keyword evidence="3" id="KW-0547">Nucleotide-binding</keyword>
<dbReference type="EMBL" id="JAVHNQ010000009">
    <property type="protein sequence ID" value="KAK6338952.1"/>
    <property type="molecule type" value="Genomic_DNA"/>
</dbReference>
<feature type="region of interest" description="Disordered" evidence="11">
    <location>
        <begin position="112"/>
        <end position="189"/>
    </location>
</feature>
<evidence type="ECO:0000256" key="5">
    <source>
        <dbReference type="ARBA" id="ARBA00022801"/>
    </source>
</evidence>
<keyword evidence="5" id="KW-0378">Hydrolase</keyword>
<evidence type="ECO:0000259" key="12">
    <source>
        <dbReference type="PROSITE" id="PS50089"/>
    </source>
</evidence>
<sequence>MDNFGDFIMPGQFPKEAPPQSNDDDGNTPHSSGSTVSTPRSRKWKDVVEELSEKRALRDCITSDDTDPFELAVLEAQILSLQEELSRLAMEQQDNPSFPELHQDLTLRNLTMPHSHSDYHSTSPAPTSDASRKRGYSQVDHSTEEAETRRHLVRSSAGTAVYPTPPPLPSQVFDDDDWFGAPQGHNDDWLGESQQSLVVEPRPNVSRASVPHNQPILLDGPSSRGRQDFEVIDLTADDDETPQFGGQSQYYPQGGAYRPRVKLELRNHARFLSEWASVKKEGIEAAASNLYQQMHYPVFNQGQQANFHNPIVIGDDDLQEVFAPPQWPPFNSQSGFSHPLYQPHNSVPQSLQALKVEEQAQVTKILEHLSEDAENKQPSDRLQTPPGLSVSLMEHQKIGLTWLVKQEESNNQGGILADDMGLGKTVQAIALMLHRPSTKPHRKTTLIVCPVSLMAQWQREIEQKVKHAYALNTYIYHGQQPKKFKDFNVLKGYDVILTSYGTIAGEFKKKENAKLRQLKITPKEFPFLSNESFWYRVILDESQHVKNHQTLTSRACADLQATYRICLSGTPMQNSIDDLYGAVRFLGIPRYRVHRNWTSDFSSKLRIGRELQAGAMQRLHALIKAIMLRRKKDSTIDDKPILTLPPKTIEVVHPIFSEAEQELYTSIEEKVELRVNKYIEAGAVAQHYTYILLLLLRLRQICCHPRMIKDLSVKIPDAERLRQTSNMIALMTPEVVERLKSQKFNGCPICFEVNNALKIILPCGHEVCQECLTSIINQAQANAMAAGEDARALTCPHCRGPLDSSLMIDWSVFQSVHMPELNDDLTKDLDQQLNDALGGDFSSDDEDSESEDDSSDEGPDLGGFIVDDDDVSETESEDTCDELENLLSSNSSSRPSRKKRKVKRESNDKVKFEDEDEDDLGFDSTRNTPGPSLSGQKPKIEDTDSDKLLNLSDSDSDDDDILKFLNGEEVEIRPRKKKGKGKKPVQKKVKREKKEKKPKKGKKVKKDEPKRPNTLSDDRRVALRNKRARSKYFRDLARNWTTSAKIEKVREILKTIRENDPTEKTIVFSSFTSFLDLLQIPLQRDDGIPFERYDGSMSAKDRNDSVLNFGSNPNVNVMLISLKAGNTGLNMTAASHVIIIEPWWNPFVEEQAIDRAHRIGQLRPVMVHRLIIENTVEDRIRELQDRKREIISQAMDEEARKNISKLSVRDLVYLFTGRRDG</sequence>
<keyword evidence="8" id="KW-0067">ATP-binding</keyword>
<dbReference type="InterPro" id="IPR001650">
    <property type="entry name" value="Helicase_C-like"/>
</dbReference>
<comment type="caution">
    <text evidence="15">The sequence shown here is derived from an EMBL/GenBank/DDBJ whole genome shotgun (WGS) entry which is preliminary data.</text>
</comment>
<feature type="compositionally biased region" description="Basic and acidic residues" evidence="11">
    <location>
        <begin position="141"/>
        <end position="150"/>
    </location>
</feature>
<dbReference type="CDD" id="cd18793">
    <property type="entry name" value="SF2_C_SNF"/>
    <property type="match status" value="1"/>
</dbReference>
<dbReference type="PROSITE" id="PS50089">
    <property type="entry name" value="ZF_RING_2"/>
    <property type="match status" value="1"/>
</dbReference>
<feature type="region of interest" description="Disordered" evidence="11">
    <location>
        <begin position="1"/>
        <end position="45"/>
    </location>
</feature>
<feature type="domain" description="Helicase C-terminal" evidence="14">
    <location>
        <begin position="1048"/>
        <end position="1207"/>
    </location>
</feature>
<dbReference type="PROSITE" id="PS51194">
    <property type="entry name" value="HELICASE_CTER"/>
    <property type="match status" value="1"/>
</dbReference>
<protein>
    <submittedName>
        <fullName evidence="15">Uncharacterized protein</fullName>
    </submittedName>
</protein>
<dbReference type="GO" id="GO:0005737">
    <property type="term" value="C:cytoplasm"/>
    <property type="evidence" value="ECO:0007669"/>
    <property type="project" value="TreeGrafter"/>
</dbReference>
<feature type="compositionally biased region" description="Acidic residues" evidence="11">
    <location>
        <begin position="842"/>
        <end position="859"/>
    </location>
</feature>
<evidence type="ECO:0000256" key="11">
    <source>
        <dbReference type="SAM" id="MobiDB-lite"/>
    </source>
</evidence>
<accession>A0AAV9UBG3</accession>
<dbReference type="InterPro" id="IPR001841">
    <property type="entry name" value="Znf_RING"/>
</dbReference>
<dbReference type="AlphaFoldDB" id="A0AAV9UBG3"/>
<dbReference type="Gene3D" id="3.30.40.10">
    <property type="entry name" value="Zinc/RING finger domain, C3HC4 (zinc finger)"/>
    <property type="match status" value="1"/>
</dbReference>
<evidence type="ECO:0000313" key="16">
    <source>
        <dbReference type="Proteomes" id="UP001375240"/>
    </source>
</evidence>
<evidence type="ECO:0000259" key="13">
    <source>
        <dbReference type="PROSITE" id="PS51192"/>
    </source>
</evidence>
<evidence type="ECO:0000256" key="3">
    <source>
        <dbReference type="ARBA" id="ARBA00022741"/>
    </source>
</evidence>
<dbReference type="GO" id="GO:0016787">
    <property type="term" value="F:hydrolase activity"/>
    <property type="evidence" value="ECO:0007669"/>
    <property type="project" value="UniProtKB-KW"/>
</dbReference>